<dbReference type="KEGG" id="nai:NECAME_16778"/>
<dbReference type="AlphaFoldDB" id="W2TUT8"/>
<dbReference type="Proteomes" id="UP000053676">
    <property type="component" value="Unassembled WGS sequence"/>
</dbReference>
<gene>
    <name evidence="1" type="ORF">NECAME_16778</name>
</gene>
<proteinExistence type="predicted"/>
<reference evidence="2" key="1">
    <citation type="journal article" date="2014" name="Nat. Genet.">
        <title>Genome of the human hookworm Necator americanus.</title>
        <authorList>
            <person name="Tang Y.T."/>
            <person name="Gao X."/>
            <person name="Rosa B.A."/>
            <person name="Abubucker S."/>
            <person name="Hallsworth-Pepin K."/>
            <person name="Martin J."/>
            <person name="Tyagi R."/>
            <person name="Heizer E."/>
            <person name="Zhang X."/>
            <person name="Bhonagiri-Palsikar V."/>
            <person name="Minx P."/>
            <person name="Warren W.C."/>
            <person name="Wang Q."/>
            <person name="Zhan B."/>
            <person name="Hotez P.J."/>
            <person name="Sternberg P.W."/>
            <person name="Dougall A."/>
            <person name="Gaze S.T."/>
            <person name="Mulvenna J."/>
            <person name="Sotillo J."/>
            <person name="Ranganathan S."/>
            <person name="Rabelo E.M."/>
            <person name="Wilson R.K."/>
            <person name="Felgner P.L."/>
            <person name="Bethony J."/>
            <person name="Hawdon J.M."/>
            <person name="Gasser R.B."/>
            <person name="Loukas A."/>
            <person name="Mitreva M."/>
        </authorList>
    </citation>
    <scope>NUCLEOTIDE SEQUENCE [LARGE SCALE GENOMIC DNA]</scope>
</reference>
<dbReference type="EMBL" id="KI657729">
    <property type="protein sequence ID" value="ETN85404.1"/>
    <property type="molecule type" value="Genomic_DNA"/>
</dbReference>
<keyword evidence="2" id="KW-1185">Reference proteome</keyword>
<name>W2TUT8_NECAM</name>
<evidence type="ECO:0000313" key="1">
    <source>
        <dbReference type="EMBL" id="ETN85404.1"/>
    </source>
</evidence>
<accession>W2TUT8</accession>
<protein>
    <submittedName>
        <fullName evidence="1">Uncharacterized protein</fullName>
    </submittedName>
</protein>
<sequence length="66" mass="7580">MRVGQKPAVKYSNKEFLDFKEWPLMVREPREAQLYTGYVPLPALLAVSISRSPSTTKRNRKVDPGM</sequence>
<organism evidence="1 2">
    <name type="scientific">Necator americanus</name>
    <name type="common">Human hookworm</name>
    <dbReference type="NCBI Taxonomy" id="51031"/>
    <lineage>
        <taxon>Eukaryota</taxon>
        <taxon>Metazoa</taxon>
        <taxon>Ecdysozoa</taxon>
        <taxon>Nematoda</taxon>
        <taxon>Chromadorea</taxon>
        <taxon>Rhabditida</taxon>
        <taxon>Rhabditina</taxon>
        <taxon>Rhabditomorpha</taxon>
        <taxon>Strongyloidea</taxon>
        <taxon>Ancylostomatidae</taxon>
        <taxon>Bunostominae</taxon>
        <taxon>Necator</taxon>
    </lineage>
</organism>
<evidence type="ECO:0000313" key="2">
    <source>
        <dbReference type="Proteomes" id="UP000053676"/>
    </source>
</evidence>